<dbReference type="Gramene" id="evm.model.01.1306">
    <property type="protein sequence ID" value="cds.evm.model.01.1306"/>
    <property type="gene ID" value="evm.TU.01.1306"/>
</dbReference>
<feature type="chain" id="PRO_5031484883" evidence="2">
    <location>
        <begin position="20"/>
        <end position="210"/>
    </location>
</feature>
<dbReference type="GO" id="GO:0071944">
    <property type="term" value="C:cell periphery"/>
    <property type="evidence" value="ECO:0007669"/>
    <property type="project" value="TreeGrafter"/>
</dbReference>
<dbReference type="Proteomes" id="UP000596661">
    <property type="component" value="Chromosome 1"/>
</dbReference>
<feature type="signal peptide" evidence="2">
    <location>
        <begin position="1"/>
        <end position="19"/>
    </location>
</feature>
<sequence length="210" mass="23340">MLKIIYPLFLSSLLIIASANYYPKDGNHNSYHVNYLKYDHLFDHLKPQQTKNTIDPIVGGVIPTMIHTIGIEGVILCQTALNTYIPIQGAVARVTCTPNYSSYDKDDVPTSMLSYESDVNGFFLVKLLVSQLKTGLNVKEDCKVFLEYSPLQTCNLPTDVNDGITGANLSFFTAFKDKVFYTLGAGPLIYTTTPKTDNTRDQYSAPTPGY</sequence>
<keyword evidence="4" id="KW-1185">Reference proteome</keyword>
<reference evidence="3" key="1">
    <citation type="submission" date="2018-11" db="EMBL/GenBank/DDBJ databases">
        <authorList>
            <person name="Grassa J C."/>
        </authorList>
    </citation>
    <scope>NUCLEOTIDE SEQUENCE [LARGE SCALE GENOMIC DNA]</scope>
</reference>
<proteinExistence type="predicted"/>
<dbReference type="PANTHER" id="PTHR33470">
    <property type="entry name" value="OS01G0164075 PROTEIN"/>
    <property type="match status" value="1"/>
</dbReference>
<evidence type="ECO:0000313" key="3">
    <source>
        <dbReference type="EnsemblPlants" id="cds.evm.model.01.1306"/>
    </source>
</evidence>
<evidence type="ECO:0000256" key="2">
    <source>
        <dbReference type="SAM" id="SignalP"/>
    </source>
</evidence>
<keyword evidence="1 2" id="KW-0732">Signal</keyword>
<name>A0A803NGH1_CANSA</name>
<dbReference type="GO" id="GO:0009723">
    <property type="term" value="P:response to ethylene"/>
    <property type="evidence" value="ECO:0007669"/>
    <property type="project" value="TreeGrafter"/>
</dbReference>
<dbReference type="EnsemblPlants" id="evm.model.01.1306">
    <property type="protein sequence ID" value="cds.evm.model.01.1306"/>
    <property type="gene ID" value="evm.TU.01.1306"/>
</dbReference>
<dbReference type="PANTHER" id="PTHR33470:SF40">
    <property type="entry name" value="PROTEIN SEED AND ROOT HAIR PROTECTIVE PROTEIN"/>
    <property type="match status" value="1"/>
</dbReference>
<accession>A0A803NGH1</accession>
<evidence type="ECO:0000313" key="4">
    <source>
        <dbReference type="Proteomes" id="UP000596661"/>
    </source>
</evidence>
<organism evidence="3 4">
    <name type="scientific">Cannabis sativa</name>
    <name type="common">Hemp</name>
    <name type="synonym">Marijuana</name>
    <dbReference type="NCBI Taxonomy" id="3483"/>
    <lineage>
        <taxon>Eukaryota</taxon>
        <taxon>Viridiplantae</taxon>
        <taxon>Streptophyta</taxon>
        <taxon>Embryophyta</taxon>
        <taxon>Tracheophyta</taxon>
        <taxon>Spermatophyta</taxon>
        <taxon>Magnoliopsida</taxon>
        <taxon>eudicotyledons</taxon>
        <taxon>Gunneridae</taxon>
        <taxon>Pentapetalae</taxon>
        <taxon>rosids</taxon>
        <taxon>fabids</taxon>
        <taxon>Rosales</taxon>
        <taxon>Cannabaceae</taxon>
        <taxon>Cannabis</taxon>
    </lineage>
</organism>
<dbReference type="AlphaFoldDB" id="A0A803NGH1"/>
<evidence type="ECO:0000256" key="1">
    <source>
        <dbReference type="ARBA" id="ARBA00022729"/>
    </source>
</evidence>
<protein>
    <submittedName>
        <fullName evidence="3">Uncharacterized protein</fullName>
    </submittedName>
</protein>
<dbReference type="EMBL" id="UZAU01000025">
    <property type="status" value="NOT_ANNOTATED_CDS"/>
    <property type="molecule type" value="Genomic_DNA"/>
</dbReference>
<reference evidence="3" key="2">
    <citation type="submission" date="2021-03" db="UniProtKB">
        <authorList>
            <consortium name="EnsemblPlants"/>
        </authorList>
    </citation>
    <scope>IDENTIFICATION</scope>
</reference>
<dbReference type="Pfam" id="PF01190">
    <property type="entry name" value="Pollen_Ole_e_1"/>
    <property type="match status" value="1"/>
</dbReference>